<dbReference type="NCBIfam" id="TIGR01182">
    <property type="entry name" value="eda"/>
    <property type="match status" value="1"/>
</dbReference>
<keyword evidence="5" id="KW-0119">Carbohydrate metabolism</keyword>
<accession>A0A7K3WED3</accession>
<evidence type="ECO:0000313" key="7">
    <source>
        <dbReference type="Proteomes" id="UP000470470"/>
    </source>
</evidence>
<protein>
    <submittedName>
        <fullName evidence="6">Bifunctional 4-hydroxy-2-oxoglutarate aldolase/2-dehydro-3-deoxy-phosphogluconate aldolase</fullName>
    </submittedName>
</protein>
<dbReference type="EMBL" id="JAAGWK010000010">
    <property type="protein sequence ID" value="NEL53883.1"/>
    <property type="molecule type" value="Genomic_DNA"/>
</dbReference>
<reference evidence="6 7" key="1">
    <citation type="submission" date="2020-02" db="EMBL/GenBank/DDBJ databases">
        <title>The whole genome sequence of CPCC 205119.</title>
        <authorList>
            <person name="Jiang Z."/>
        </authorList>
    </citation>
    <scope>NUCLEOTIDE SEQUENCE [LARGE SCALE GENOMIC DNA]</scope>
    <source>
        <strain evidence="6 7">CPCC 205119</strain>
    </source>
</reference>
<dbReference type="InterPro" id="IPR013785">
    <property type="entry name" value="Aldolase_TIM"/>
</dbReference>
<evidence type="ECO:0000256" key="2">
    <source>
        <dbReference type="ARBA" id="ARBA00006906"/>
    </source>
</evidence>
<gene>
    <name evidence="6" type="ORF">G1H19_07710</name>
</gene>
<comment type="similarity">
    <text evidence="2">Belongs to the KHG/KDPG aldolase family.</text>
</comment>
<keyword evidence="7" id="KW-1185">Reference proteome</keyword>
<dbReference type="PANTHER" id="PTHR30246:SF1">
    <property type="entry name" value="2-DEHYDRO-3-DEOXY-6-PHOSPHOGALACTONATE ALDOLASE-RELATED"/>
    <property type="match status" value="1"/>
</dbReference>
<evidence type="ECO:0000256" key="4">
    <source>
        <dbReference type="ARBA" id="ARBA00023239"/>
    </source>
</evidence>
<name>A0A7K3WED3_9ACTN</name>
<dbReference type="SUPFAM" id="SSF51569">
    <property type="entry name" value="Aldolase"/>
    <property type="match status" value="1"/>
</dbReference>
<comment type="pathway">
    <text evidence="1">Carbohydrate acid metabolism.</text>
</comment>
<evidence type="ECO:0000256" key="1">
    <source>
        <dbReference type="ARBA" id="ARBA00004761"/>
    </source>
</evidence>
<proteinExistence type="inferred from homology"/>
<keyword evidence="4" id="KW-0456">Lyase</keyword>
<dbReference type="PANTHER" id="PTHR30246">
    <property type="entry name" value="2-KETO-3-DEOXY-6-PHOSPHOGLUCONATE ALDOLASE"/>
    <property type="match status" value="1"/>
</dbReference>
<evidence type="ECO:0000256" key="3">
    <source>
        <dbReference type="ARBA" id="ARBA00011233"/>
    </source>
</evidence>
<dbReference type="Proteomes" id="UP000470470">
    <property type="component" value="Unassembled WGS sequence"/>
</dbReference>
<dbReference type="InterPro" id="IPR000887">
    <property type="entry name" value="Aldlse_KDPG_KHG"/>
</dbReference>
<dbReference type="Pfam" id="PF01081">
    <property type="entry name" value="Aldolase"/>
    <property type="match status" value="1"/>
</dbReference>
<organism evidence="6 7">
    <name type="scientific">Goekera deserti</name>
    <dbReference type="NCBI Taxonomy" id="2497753"/>
    <lineage>
        <taxon>Bacteria</taxon>
        <taxon>Bacillati</taxon>
        <taxon>Actinomycetota</taxon>
        <taxon>Actinomycetes</taxon>
        <taxon>Geodermatophilales</taxon>
        <taxon>Geodermatophilaceae</taxon>
        <taxon>Goekera</taxon>
    </lineage>
</organism>
<dbReference type="Gene3D" id="3.20.20.70">
    <property type="entry name" value="Aldolase class I"/>
    <property type="match status" value="1"/>
</dbReference>
<comment type="subunit">
    <text evidence="3">Homotrimer.</text>
</comment>
<comment type="caution">
    <text evidence="6">The sequence shown here is derived from an EMBL/GenBank/DDBJ whole genome shotgun (WGS) entry which is preliminary data.</text>
</comment>
<evidence type="ECO:0000313" key="6">
    <source>
        <dbReference type="EMBL" id="NEL53883.1"/>
    </source>
</evidence>
<dbReference type="GO" id="GO:0016829">
    <property type="term" value="F:lyase activity"/>
    <property type="evidence" value="ECO:0007669"/>
    <property type="project" value="UniProtKB-KW"/>
</dbReference>
<dbReference type="CDD" id="cd00452">
    <property type="entry name" value="KDPG_aldolase"/>
    <property type="match status" value="1"/>
</dbReference>
<dbReference type="AlphaFoldDB" id="A0A7K3WED3"/>
<sequence>MRSPRARHDGGRLVTTGRPTSGRLDRLLATGVVAVLRAPSAECATATIEALVRGGISGVEVTYSTPDAAAVISRVVQEHGDAVVVGAGTVLRPAQAREAADAGAEFLVSPGIDPVICAAMAGTGALVVSGALTPTEVMLARAHDADVVKVFPASVVGPGYLSALLGPFPGTSFMPTGGVTPDTLSAWFGHGAALVGAGSDLMPGAAMASGDMAEIERRASLFRTALDHVSRAGHHRSRREQQGR</sequence>
<evidence type="ECO:0000256" key="5">
    <source>
        <dbReference type="ARBA" id="ARBA00023277"/>
    </source>
</evidence>